<dbReference type="NCBIfam" id="TIGR01509">
    <property type="entry name" value="HAD-SF-IA-v3"/>
    <property type="match status" value="1"/>
</dbReference>
<dbReference type="PRINTS" id="PR00413">
    <property type="entry name" value="HADHALOGNASE"/>
</dbReference>
<dbReference type="InterPro" id="IPR041492">
    <property type="entry name" value="HAD_2"/>
</dbReference>
<dbReference type="Pfam" id="PF13419">
    <property type="entry name" value="HAD_2"/>
    <property type="match status" value="1"/>
</dbReference>
<protein>
    <submittedName>
        <fullName evidence="5">Putative hydrolase of the HAD superfamily</fullName>
    </submittedName>
</protein>
<keyword evidence="4" id="KW-0460">Magnesium</keyword>
<dbReference type="GO" id="GO:0046872">
    <property type="term" value="F:metal ion binding"/>
    <property type="evidence" value="ECO:0007669"/>
    <property type="project" value="UniProtKB-KW"/>
</dbReference>
<dbReference type="OrthoDB" id="9809962at2"/>
<proteinExistence type="predicted"/>
<dbReference type="InterPro" id="IPR023214">
    <property type="entry name" value="HAD_sf"/>
</dbReference>
<accession>A0A1M7QHE0</accession>
<keyword evidence="2" id="KW-0479">Metal-binding</keyword>
<dbReference type="Gene3D" id="1.10.150.520">
    <property type="match status" value="1"/>
</dbReference>
<evidence type="ECO:0000313" key="6">
    <source>
        <dbReference type="Proteomes" id="UP000184184"/>
    </source>
</evidence>
<dbReference type="PANTHER" id="PTHR46470">
    <property type="entry name" value="N-ACYLNEURAMINATE-9-PHOSPHATASE"/>
    <property type="match status" value="1"/>
</dbReference>
<dbReference type="STRING" id="1027249.SAMN05216179_3178"/>
<dbReference type="SFLD" id="SFLDG01129">
    <property type="entry name" value="C1.5:_HAD__Beta-PGM__Phosphata"/>
    <property type="match status" value="1"/>
</dbReference>
<keyword evidence="6" id="KW-1185">Reference proteome</keyword>
<evidence type="ECO:0000313" key="5">
    <source>
        <dbReference type="EMBL" id="SHN30453.1"/>
    </source>
</evidence>
<evidence type="ECO:0000256" key="1">
    <source>
        <dbReference type="ARBA" id="ARBA00001946"/>
    </source>
</evidence>
<dbReference type="GO" id="GO:0016791">
    <property type="term" value="F:phosphatase activity"/>
    <property type="evidence" value="ECO:0007669"/>
    <property type="project" value="TreeGrafter"/>
</dbReference>
<dbReference type="SUPFAM" id="SSF56784">
    <property type="entry name" value="HAD-like"/>
    <property type="match status" value="1"/>
</dbReference>
<dbReference type="InterPro" id="IPR006549">
    <property type="entry name" value="HAD-SF_hydro_IIIA"/>
</dbReference>
<dbReference type="NCBIfam" id="TIGR01662">
    <property type="entry name" value="HAD-SF-IIIA"/>
    <property type="match status" value="1"/>
</dbReference>
<name>A0A1M7QHE0_9BACI</name>
<evidence type="ECO:0000256" key="2">
    <source>
        <dbReference type="ARBA" id="ARBA00022723"/>
    </source>
</evidence>
<comment type="cofactor">
    <cofactor evidence="1">
        <name>Mg(2+)</name>
        <dbReference type="ChEBI" id="CHEBI:18420"/>
    </cofactor>
</comment>
<evidence type="ECO:0000256" key="3">
    <source>
        <dbReference type="ARBA" id="ARBA00022801"/>
    </source>
</evidence>
<dbReference type="AlphaFoldDB" id="A0A1M7QHE0"/>
<keyword evidence="3 5" id="KW-0378">Hydrolase</keyword>
<dbReference type="InterPro" id="IPR051400">
    <property type="entry name" value="HAD-like_hydrolase"/>
</dbReference>
<dbReference type="Gene3D" id="3.40.50.1000">
    <property type="entry name" value="HAD superfamily/HAD-like"/>
    <property type="match status" value="1"/>
</dbReference>
<dbReference type="GO" id="GO:0044281">
    <property type="term" value="P:small molecule metabolic process"/>
    <property type="evidence" value="ECO:0007669"/>
    <property type="project" value="UniProtKB-ARBA"/>
</dbReference>
<gene>
    <name evidence="5" type="ORF">SAMN05216179_3178</name>
</gene>
<dbReference type="InterPro" id="IPR006439">
    <property type="entry name" value="HAD-SF_hydro_IA"/>
</dbReference>
<dbReference type="EMBL" id="FRCZ01000007">
    <property type="protein sequence ID" value="SHN30453.1"/>
    <property type="molecule type" value="Genomic_DNA"/>
</dbReference>
<reference evidence="5 6" key="1">
    <citation type="submission" date="2016-11" db="EMBL/GenBank/DDBJ databases">
        <authorList>
            <person name="Jaros S."/>
            <person name="Januszkiewicz K."/>
            <person name="Wedrychowicz H."/>
        </authorList>
    </citation>
    <scope>NUCLEOTIDE SEQUENCE [LARGE SCALE GENOMIC DNA]</scope>
    <source>
        <strain evidence="5 6">CGMCC 1.10681</strain>
    </source>
</reference>
<evidence type="ECO:0000256" key="4">
    <source>
        <dbReference type="ARBA" id="ARBA00022842"/>
    </source>
</evidence>
<dbReference type="PANTHER" id="PTHR46470:SF2">
    <property type="entry name" value="GLYCERALDEHYDE 3-PHOSPHATE PHOSPHATASE"/>
    <property type="match status" value="1"/>
</dbReference>
<dbReference type="SFLD" id="SFLDS00003">
    <property type="entry name" value="Haloacid_Dehalogenase"/>
    <property type="match status" value="1"/>
</dbReference>
<dbReference type="InterPro" id="IPR036412">
    <property type="entry name" value="HAD-like_sf"/>
</dbReference>
<organism evidence="5 6">
    <name type="scientific">Gracilibacillus kekensis</name>
    <dbReference type="NCBI Taxonomy" id="1027249"/>
    <lineage>
        <taxon>Bacteria</taxon>
        <taxon>Bacillati</taxon>
        <taxon>Bacillota</taxon>
        <taxon>Bacilli</taxon>
        <taxon>Bacillales</taxon>
        <taxon>Bacillaceae</taxon>
        <taxon>Gracilibacillus</taxon>
    </lineage>
</organism>
<dbReference type="Proteomes" id="UP000184184">
    <property type="component" value="Unassembled WGS sequence"/>
</dbReference>
<sequence length="224" mass="26475">MIKAVLFDLDGTLLDRDQSVKQFISHQYDRLRKSLNHIPKEIYMQRFITLDDNGYVWKDKVYEQLIKEFGIGELTKEQLLEDYIQYFKYHCIPFPQLIPMLENLKKQQFKLGLITNGKEQFQMNNIQALRITSYFDKILISESEGIKKPDPIIFQRTLDRLEVSPEQSVFIGDHLENDVFAAKRVGMNVLWKSASNYEGIISITDLREIELWITKWNGGEKYEN</sequence>
<dbReference type="NCBIfam" id="TIGR01549">
    <property type="entry name" value="HAD-SF-IA-v1"/>
    <property type="match status" value="1"/>
</dbReference>
<dbReference type="RefSeq" id="WP_073202817.1">
    <property type="nucleotide sequence ID" value="NZ_FRCZ01000007.1"/>
</dbReference>